<evidence type="ECO:0000313" key="2">
    <source>
        <dbReference type="WBParaSite" id="maker-uti_cns_0046258-snap-gene-0.15-mRNA-1"/>
    </source>
</evidence>
<organism evidence="1 2">
    <name type="scientific">Macrostomum lignano</name>
    <dbReference type="NCBI Taxonomy" id="282301"/>
    <lineage>
        <taxon>Eukaryota</taxon>
        <taxon>Metazoa</taxon>
        <taxon>Spiralia</taxon>
        <taxon>Lophotrochozoa</taxon>
        <taxon>Platyhelminthes</taxon>
        <taxon>Rhabditophora</taxon>
        <taxon>Macrostomorpha</taxon>
        <taxon>Macrostomida</taxon>
        <taxon>Macrostomidae</taxon>
        <taxon>Macrostomum</taxon>
    </lineage>
</organism>
<accession>A0A1I8J8S7</accession>
<sequence>MAATTVQHSVSHQIRHHHCYPIRLGSVPLPGRGHSPRVHPGAGEQALRLHDVVLCWQRDRGPAHLHWGF</sequence>
<keyword evidence="1" id="KW-1185">Reference proteome</keyword>
<proteinExistence type="predicted"/>
<protein>
    <submittedName>
        <fullName evidence="2">Uncharacterized protein</fullName>
    </submittedName>
</protein>
<dbReference type="Proteomes" id="UP000095280">
    <property type="component" value="Unplaced"/>
</dbReference>
<evidence type="ECO:0000313" key="1">
    <source>
        <dbReference type="Proteomes" id="UP000095280"/>
    </source>
</evidence>
<name>A0A1I8J8S7_9PLAT</name>
<reference evidence="2" key="1">
    <citation type="submission" date="2016-11" db="UniProtKB">
        <authorList>
            <consortium name="WormBaseParasite"/>
        </authorList>
    </citation>
    <scope>IDENTIFICATION</scope>
</reference>
<dbReference type="WBParaSite" id="maker-uti_cns_0046258-snap-gene-0.15-mRNA-1">
    <property type="protein sequence ID" value="maker-uti_cns_0046258-snap-gene-0.15-mRNA-1"/>
    <property type="gene ID" value="maker-uti_cns_0046258-snap-gene-0.15"/>
</dbReference>
<dbReference type="AlphaFoldDB" id="A0A1I8J8S7"/>